<proteinExistence type="predicted"/>
<dbReference type="AlphaFoldDB" id="A0A1B0AF46"/>
<evidence type="ECO:0000313" key="2">
    <source>
        <dbReference type="EnsemblMetazoa" id="GPAI043795-PA"/>
    </source>
</evidence>
<evidence type="ECO:0000256" key="1">
    <source>
        <dbReference type="SAM" id="MobiDB-lite"/>
    </source>
</evidence>
<keyword evidence="3" id="KW-1185">Reference proteome</keyword>
<dbReference type="VEuPathDB" id="VectorBase:GPAI043795"/>
<feature type="region of interest" description="Disordered" evidence="1">
    <location>
        <begin position="68"/>
        <end position="88"/>
    </location>
</feature>
<reference evidence="3" key="1">
    <citation type="submission" date="2014-03" db="EMBL/GenBank/DDBJ databases">
        <authorList>
            <person name="Aksoy S."/>
            <person name="Warren W."/>
            <person name="Wilson R.K."/>
        </authorList>
    </citation>
    <scope>NUCLEOTIDE SEQUENCE [LARGE SCALE GENOMIC DNA]</scope>
    <source>
        <strain evidence="3">IAEA</strain>
    </source>
</reference>
<organism evidence="2 3">
    <name type="scientific">Glossina pallidipes</name>
    <name type="common">Tsetse fly</name>
    <dbReference type="NCBI Taxonomy" id="7398"/>
    <lineage>
        <taxon>Eukaryota</taxon>
        <taxon>Metazoa</taxon>
        <taxon>Ecdysozoa</taxon>
        <taxon>Arthropoda</taxon>
        <taxon>Hexapoda</taxon>
        <taxon>Insecta</taxon>
        <taxon>Pterygota</taxon>
        <taxon>Neoptera</taxon>
        <taxon>Endopterygota</taxon>
        <taxon>Diptera</taxon>
        <taxon>Brachycera</taxon>
        <taxon>Muscomorpha</taxon>
        <taxon>Hippoboscoidea</taxon>
        <taxon>Glossinidae</taxon>
        <taxon>Glossina</taxon>
    </lineage>
</organism>
<name>A0A1B0AF46_GLOPL</name>
<accession>A0A1B0AF46</accession>
<feature type="compositionally biased region" description="Low complexity" evidence="1">
    <location>
        <begin position="74"/>
        <end position="88"/>
    </location>
</feature>
<feature type="compositionally biased region" description="Polar residues" evidence="1">
    <location>
        <begin position="138"/>
        <end position="147"/>
    </location>
</feature>
<evidence type="ECO:0000313" key="3">
    <source>
        <dbReference type="Proteomes" id="UP000092445"/>
    </source>
</evidence>
<protein>
    <submittedName>
        <fullName evidence="2">Uncharacterized protein</fullName>
    </submittedName>
</protein>
<feature type="region of interest" description="Disordered" evidence="1">
    <location>
        <begin position="138"/>
        <end position="162"/>
    </location>
</feature>
<dbReference type="EnsemblMetazoa" id="GPAI043795-RA">
    <property type="protein sequence ID" value="GPAI043795-PA"/>
    <property type="gene ID" value="GPAI043795"/>
</dbReference>
<sequence>MDVGAKILVENIFGTIIYKKTKSYHIYGLRNSGSTMKTVQKIKYWVLLQWTYEVQLLKRMSLFQVHNSSRDSDTSSSSSSSGSSSSSSNRALLSECLYFLLLISFANVINELLTSDLTEKPQHSKALKSNFNSVTTTPTQHRLQTYPSHPVDDDSVNQSEDNIKPPAMITRHVHTHKRKVPPPDLQPTYQYCGVSCEHLKRVGNDIYCLKFHIFLLAGNPETTFRVYAYAHEVLSSNRQLNMDAHLINPISNYKDSK</sequence>
<reference evidence="2" key="2">
    <citation type="submission" date="2020-05" db="UniProtKB">
        <authorList>
            <consortium name="EnsemblMetazoa"/>
        </authorList>
    </citation>
    <scope>IDENTIFICATION</scope>
    <source>
        <strain evidence="2">IAEA</strain>
    </source>
</reference>
<dbReference type="Proteomes" id="UP000092445">
    <property type="component" value="Unassembled WGS sequence"/>
</dbReference>